<dbReference type="Proteomes" id="UP000272942">
    <property type="component" value="Unassembled WGS sequence"/>
</dbReference>
<dbReference type="OrthoDB" id="6500128at2759"/>
<feature type="domain" description="ABC transporter" evidence="1">
    <location>
        <begin position="15"/>
        <end position="88"/>
    </location>
</feature>
<dbReference type="GO" id="GO:0016020">
    <property type="term" value="C:membrane"/>
    <property type="evidence" value="ECO:0007669"/>
    <property type="project" value="TreeGrafter"/>
</dbReference>
<accession>A0A183B7A4</accession>
<dbReference type="SUPFAM" id="SSF52540">
    <property type="entry name" value="P-loop containing nucleoside triphosphate hydrolases"/>
    <property type="match status" value="1"/>
</dbReference>
<dbReference type="GO" id="GO:0042626">
    <property type="term" value="F:ATPase-coupled transmembrane transporter activity"/>
    <property type="evidence" value="ECO:0007669"/>
    <property type="project" value="TreeGrafter"/>
</dbReference>
<dbReference type="GO" id="GO:0005524">
    <property type="term" value="F:ATP binding"/>
    <property type="evidence" value="ECO:0007669"/>
    <property type="project" value="InterPro"/>
</dbReference>
<dbReference type="InterPro" id="IPR027417">
    <property type="entry name" value="P-loop_NTPase"/>
</dbReference>
<dbReference type="GO" id="GO:0016887">
    <property type="term" value="F:ATP hydrolysis activity"/>
    <property type="evidence" value="ECO:0007669"/>
    <property type="project" value="InterPro"/>
</dbReference>
<keyword evidence="3" id="KW-1185">Reference proteome</keyword>
<sequence>MECNHIHPLLYLNEGKSTVVSLIERFYDPATGRILLGGQDLREIPLDVLRGELIGYISQEPQIFNTTIRENIRFGRLNATDAEVGRWVLFVKIISFSNGCSAHIPLL</sequence>
<evidence type="ECO:0000313" key="3">
    <source>
        <dbReference type="Proteomes" id="UP000272942"/>
    </source>
</evidence>
<reference evidence="2 3" key="2">
    <citation type="submission" date="2018-11" db="EMBL/GenBank/DDBJ databases">
        <authorList>
            <consortium name="Pathogen Informatics"/>
        </authorList>
    </citation>
    <scope>NUCLEOTIDE SEQUENCE [LARGE SCALE GENOMIC DNA]</scope>
    <source>
        <strain evidence="2 3">Egypt</strain>
    </source>
</reference>
<evidence type="ECO:0000313" key="2">
    <source>
        <dbReference type="EMBL" id="VDP92361.1"/>
    </source>
</evidence>
<name>A0A183B7A4_9TREM</name>
<dbReference type="PANTHER" id="PTHR24221">
    <property type="entry name" value="ATP-BINDING CASSETTE SUB-FAMILY B"/>
    <property type="match status" value="1"/>
</dbReference>
<dbReference type="Pfam" id="PF00005">
    <property type="entry name" value="ABC_tran"/>
    <property type="match status" value="1"/>
</dbReference>
<dbReference type="InterPro" id="IPR003439">
    <property type="entry name" value="ABC_transporter-like_ATP-bd"/>
</dbReference>
<proteinExistence type="predicted"/>
<evidence type="ECO:0000313" key="4">
    <source>
        <dbReference type="WBParaSite" id="ECPE_0001512901-mRNA-1"/>
    </source>
</evidence>
<organism evidence="4">
    <name type="scientific">Echinostoma caproni</name>
    <dbReference type="NCBI Taxonomy" id="27848"/>
    <lineage>
        <taxon>Eukaryota</taxon>
        <taxon>Metazoa</taxon>
        <taxon>Spiralia</taxon>
        <taxon>Lophotrochozoa</taxon>
        <taxon>Platyhelminthes</taxon>
        <taxon>Trematoda</taxon>
        <taxon>Digenea</taxon>
        <taxon>Plagiorchiida</taxon>
        <taxon>Echinostomata</taxon>
        <taxon>Echinostomatoidea</taxon>
        <taxon>Echinostomatidae</taxon>
        <taxon>Echinostoma</taxon>
    </lineage>
</organism>
<protein>
    <submittedName>
        <fullName evidence="4">ABC transporter domain-containing protein</fullName>
    </submittedName>
</protein>
<dbReference type="WBParaSite" id="ECPE_0001512901-mRNA-1">
    <property type="protein sequence ID" value="ECPE_0001512901-mRNA-1"/>
    <property type="gene ID" value="ECPE_0001512901"/>
</dbReference>
<dbReference type="AlphaFoldDB" id="A0A183B7A4"/>
<dbReference type="PANTHER" id="PTHR24221:SF503">
    <property type="entry name" value="MITOCHONDRIAL POTASSIUM CHANNEL ATP-BINDING SUBUNIT"/>
    <property type="match status" value="1"/>
</dbReference>
<evidence type="ECO:0000259" key="1">
    <source>
        <dbReference type="Pfam" id="PF00005"/>
    </source>
</evidence>
<gene>
    <name evidence="2" type="ORF">ECPE_LOCUS15089</name>
</gene>
<dbReference type="EMBL" id="UZAN01059473">
    <property type="protein sequence ID" value="VDP92361.1"/>
    <property type="molecule type" value="Genomic_DNA"/>
</dbReference>
<dbReference type="Gene3D" id="3.40.50.300">
    <property type="entry name" value="P-loop containing nucleotide triphosphate hydrolases"/>
    <property type="match status" value="1"/>
</dbReference>
<dbReference type="InterPro" id="IPR039421">
    <property type="entry name" value="Type_1_exporter"/>
</dbReference>
<reference evidence="4" key="1">
    <citation type="submission" date="2016-06" db="UniProtKB">
        <authorList>
            <consortium name="WormBaseParasite"/>
        </authorList>
    </citation>
    <scope>IDENTIFICATION</scope>
</reference>